<protein>
    <recommendedName>
        <fullName evidence="6">Chromosome partition protein Smc</fullName>
    </recommendedName>
</protein>
<feature type="coiled-coil region" evidence="6">
    <location>
        <begin position="679"/>
        <end position="776"/>
    </location>
</feature>
<dbReference type="SUPFAM" id="SSF52540">
    <property type="entry name" value="P-loop containing nucleoside triphosphate hydrolases"/>
    <property type="match status" value="1"/>
</dbReference>
<evidence type="ECO:0000256" key="3">
    <source>
        <dbReference type="ARBA" id="ARBA00022840"/>
    </source>
</evidence>
<feature type="coiled-coil region" evidence="6">
    <location>
        <begin position="170"/>
        <end position="218"/>
    </location>
</feature>
<comment type="subunit">
    <text evidence="6">Homodimer.</text>
</comment>
<dbReference type="InterPro" id="IPR024704">
    <property type="entry name" value="SMC"/>
</dbReference>
<evidence type="ECO:0000256" key="5">
    <source>
        <dbReference type="ARBA" id="ARBA00023125"/>
    </source>
</evidence>
<feature type="domain" description="RecF/RecN/SMC N-terminal" evidence="7">
    <location>
        <begin position="3"/>
        <end position="1113"/>
    </location>
</feature>
<sequence length="1129" mass="126024">MRLSHIKLAGFKSFVEPTKIPFPDQMTCVVGPNGCGKSNVIDAVRWVLGESSAKNLRGDAMTDVIFNGSTQRKAISQASVELMFDNTQGTLPGSLADRNQIAIKRLVTRDGQSLYFLNGSKCRRRDITDIFLGTGLGPRSYAIIEQGMISRLIESKPHELRVFLEEAAGVSKYKERRRETQTRIKSTRDNLERLLDMRKELQSQLDRLAQQAEAAKKYKDLKAKERTLKGQLAVIKWQDFNDKLKQKVKQIAKLDEQLQFLDQAHGGQSDVIASFEHKVVHLNDALSVLQQEQHKTHTALTRAEQQKIHLTEKRIELNEAQVKCQAEHANAQSLLTQQQATCELHKQKSEEAAERLTLQEAVLEEREALYEQQHQANSDIEGLVNELTERVAMAKEQHASSNITLQQAKQTHLHLQDNLSGLVADEQALTTQNNSDLLSEEQAKQHALVKEMASLQSQAQKLVEQRLKSEAQLHQSEEVVKGAQQQLLQCTAERDTLISLLDVDKESQTPSFLAQLKVIEGYAQIVECALLGLNSLSISEVPNGAGLWAHTQTSDSDSVAQFIESGVFPSFLNHVKWLGKHRQFTVTPHYIFAVDDEGCLYGENFKMPTSEGGGNQLANYQKLDNLNTSLPAQQKALEEAQHQLSSNATKHAELESVIEQNKQAVHTVAQQVAANKSRLEVLELQQRGWQSQADKLAAEIAKTRQEMTTTQELIEQRELNHLQTTQQLEVAQQNLEEKREQVEAHRHQIQNALTGKSQAQEQVHLAKMALQQAQSDQQISATKSVHLSESLQLSVAALEANSEQQVLLEAPLSETQSQISTLLNTHREQQQKLTHLEQQVSEAKQQLADKQNSVQDAQSHSLKLKEQKQQLQLQEQSLLVKAQAALEPLIELKQTLKGVLATLDEKVSVGVYQSQLTATAQKLSVLGAVNLAAIEEFDEAQSRKTYLDEQLNDLTAALETLENAIKKIDKETKTRFRATFDQVNRDLAELFPKVFGGGNAYLELTSDDLLESGVTIMARPPGKKNSTIHLLSGGEKALTALSLVFSIFRLNPAPFCMLDEVDAPLDDANVGRFCRLVEEMSQTVQFIYISHNKVAMEMAARLTGVTMAEPGVSRVVAVDIEQAVQMAHT</sequence>
<feature type="coiled-coil region" evidence="6">
    <location>
        <begin position="244"/>
        <end position="320"/>
    </location>
</feature>
<evidence type="ECO:0000256" key="6">
    <source>
        <dbReference type="HAMAP-Rule" id="MF_01894"/>
    </source>
</evidence>
<comment type="similarity">
    <text evidence="6">Belongs to the SMC family.</text>
</comment>
<dbReference type="Gene3D" id="3.40.50.300">
    <property type="entry name" value="P-loop containing nucleotide triphosphate hydrolases"/>
    <property type="match status" value="2"/>
</dbReference>
<keyword evidence="5 6" id="KW-0238">DNA-binding</keyword>
<evidence type="ECO:0000256" key="2">
    <source>
        <dbReference type="ARBA" id="ARBA00022741"/>
    </source>
</evidence>
<evidence type="ECO:0000256" key="1">
    <source>
        <dbReference type="ARBA" id="ARBA00022490"/>
    </source>
</evidence>
<comment type="caution">
    <text evidence="8">The sequence shown here is derived from an EMBL/GenBank/DDBJ whole genome shotgun (WGS) entry which is preliminary data.</text>
</comment>
<comment type="function">
    <text evidence="6">Required for chromosome condensation and partitioning.</text>
</comment>
<dbReference type="PIRSF" id="PIRSF005719">
    <property type="entry name" value="SMC"/>
    <property type="match status" value="1"/>
</dbReference>
<dbReference type="HAMAP" id="MF_01894">
    <property type="entry name" value="Smc_prok"/>
    <property type="match status" value="1"/>
</dbReference>
<dbReference type="InterPro" id="IPR011890">
    <property type="entry name" value="SMC_prok"/>
</dbReference>
<dbReference type="Proteomes" id="UP001231915">
    <property type="component" value="Unassembled WGS sequence"/>
</dbReference>
<keyword evidence="1 6" id="KW-0963">Cytoplasm</keyword>
<dbReference type="EMBL" id="JASJUT010000002">
    <property type="protein sequence ID" value="MDK2594834.1"/>
    <property type="molecule type" value="Genomic_DNA"/>
</dbReference>
<feature type="coiled-coil region" evidence="6">
    <location>
        <begin position="438"/>
        <end position="472"/>
    </location>
</feature>
<dbReference type="InterPro" id="IPR027417">
    <property type="entry name" value="P-loop_NTPase"/>
</dbReference>
<evidence type="ECO:0000256" key="4">
    <source>
        <dbReference type="ARBA" id="ARBA00023054"/>
    </source>
</evidence>
<evidence type="ECO:0000259" key="7">
    <source>
        <dbReference type="Pfam" id="PF02463"/>
    </source>
</evidence>
<dbReference type="Pfam" id="PF02463">
    <property type="entry name" value="SMC_N"/>
    <property type="match status" value="1"/>
</dbReference>
<feature type="coiled-coil region" evidence="6">
    <location>
        <begin position="944"/>
        <end position="971"/>
    </location>
</feature>
<name>A0ABT7EIH1_9GAMM</name>
<feature type="binding site" evidence="6">
    <location>
        <begin position="32"/>
        <end position="39"/>
    </location>
    <ligand>
        <name>ATP</name>
        <dbReference type="ChEBI" id="CHEBI:30616"/>
    </ligand>
</feature>
<proteinExistence type="inferred from homology"/>
<keyword evidence="2 6" id="KW-0547">Nucleotide-binding</keyword>
<keyword evidence="3 6" id="KW-0067">ATP-binding</keyword>
<comment type="domain">
    <text evidence="6">Contains large globular domains required for ATP hydrolysis at each terminus and a third globular domain forming a flexible hinge near the middle of the molecule. These domains are separated by coiled-coil structures.</text>
</comment>
<evidence type="ECO:0000313" key="9">
    <source>
        <dbReference type="Proteomes" id="UP001231915"/>
    </source>
</evidence>
<dbReference type="RefSeq" id="WP_284136758.1">
    <property type="nucleotide sequence ID" value="NZ_JASJUT010000002.1"/>
</dbReference>
<organism evidence="8 9">
    <name type="scientific">Pseudoalteromonas obscura</name>
    <dbReference type="NCBI Taxonomy" id="3048491"/>
    <lineage>
        <taxon>Bacteria</taxon>
        <taxon>Pseudomonadati</taxon>
        <taxon>Pseudomonadota</taxon>
        <taxon>Gammaproteobacteria</taxon>
        <taxon>Alteromonadales</taxon>
        <taxon>Pseudoalteromonadaceae</taxon>
        <taxon>Pseudoalteromonas</taxon>
    </lineage>
</organism>
<gene>
    <name evidence="6" type="primary">smc</name>
    <name evidence="8" type="ORF">QNM18_07210</name>
</gene>
<dbReference type="InterPro" id="IPR003395">
    <property type="entry name" value="RecF/RecN/SMC_N"/>
</dbReference>
<evidence type="ECO:0000313" key="8">
    <source>
        <dbReference type="EMBL" id="MDK2594834.1"/>
    </source>
</evidence>
<dbReference type="PANTHER" id="PTHR43977">
    <property type="entry name" value="STRUCTURAL MAINTENANCE OF CHROMOSOMES PROTEIN 3"/>
    <property type="match status" value="1"/>
</dbReference>
<keyword evidence="9" id="KW-1185">Reference proteome</keyword>
<dbReference type="CDD" id="cd03278">
    <property type="entry name" value="ABC_SMC_barmotin"/>
    <property type="match status" value="2"/>
</dbReference>
<keyword evidence="4 6" id="KW-0175">Coiled coil</keyword>
<accession>A0ABT7EIH1</accession>
<comment type="subcellular location">
    <subcellularLocation>
        <location evidence="6">Cytoplasm</location>
    </subcellularLocation>
</comment>
<feature type="coiled-coil region" evidence="6">
    <location>
        <begin position="819"/>
        <end position="877"/>
    </location>
</feature>
<feature type="coiled-coil region" evidence="6">
    <location>
        <begin position="346"/>
        <end position="397"/>
    </location>
</feature>
<reference evidence="8 9" key="1">
    <citation type="submission" date="2023-05" db="EMBL/GenBank/DDBJ databases">
        <title>Pseudoalteromonas ardens sp. nov., Pseudoalteromonas obscura sp. nov., and Pseudoalteromonas umbrosa sp. nov., isolated from the coral Montipora capitata.</title>
        <authorList>
            <person name="Thomas E.M."/>
            <person name="Smith E.M."/>
            <person name="Papke E."/>
            <person name="Shlafstein M.D."/>
            <person name="Oline D.K."/>
            <person name="Videau P."/>
            <person name="Saw J.H."/>
            <person name="Strangman W.K."/>
            <person name="Ushijima B."/>
        </authorList>
    </citation>
    <scope>NUCLEOTIDE SEQUENCE [LARGE SCALE GENOMIC DNA]</scope>
    <source>
        <strain evidence="8 9">P94</strain>
    </source>
</reference>